<gene>
    <name evidence="3" type="ORF">WDU99_07080</name>
</gene>
<protein>
    <submittedName>
        <fullName evidence="3">DUF222 domain-containing protein</fullName>
    </submittedName>
</protein>
<reference evidence="3 4" key="1">
    <citation type="submission" date="2024-02" db="EMBL/GenBank/DDBJ databases">
        <authorList>
            <person name="Saticioglu I.B."/>
        </authorList>
    </citation>
    <scope>NUCLEOTIDE SEQUENCE [LARGE SCALE GENOMIC DNA]</scope>
    <source>
        <strain evidence="3 4">Mu-80</strain>
    </source>
</reference>
<dbReference type="Proteomes" id="UP001371224">
    <property type="component" value="Unassembled WGS sequence"/>
</dbReference>
<accession>A0ABU8LBZ4</accession>
<feature type="domain" description="HNH nuclease" evidence="2">
    <location>
        <begin position="351"/>
        <end position="402"/>
    </location>
</feature>
<comment type="similarity">
    <text evidence="1">Belongs to the Rv1128c/1148c/1588c/1702c/1945/3466 family.</text>
</comment>
<dbReference type="Gene3D" id="1.10.30.50">
    <property type="match status" value="1"/>
</dbReference>
<dbReference type="EMBL" id="JBBDGM010000005">
    <property type="protein sequence ID" value="MEJ1088076.1"/>
    <property type="molecule type" value="Genomic_DNA"/>
</dbReference>
<dbReference type="SMART" id="SM00507">
    <property type="entry name" value="HNHc"/>
    <property type="match status" value="1"/>
</dbReference>
<keyword evidence="4" id="KW-1185">Reference proteome</keyword>
<evidence type="ECO:0000259" key="2">
    <source>
        <dbReference type="SMART" id="SM00507"/>
    </source>
</evidence>
<evidence type="ECO:0000313" key="3">
    <source>
        <dbReference type="EMBL" id="MEJ1088076.1"/>
    </source>
</evidence>
<dbReference type="InterPro" id="IPR003615">
    <property type="entry name" value="HNH_nuc"/>
</dbReference>
<dbReference type="InterPro" id="IPR003870">
    <property type="entry name" value="DUF222"/>
</dbReference>
<organism evidence="3 4">
    <name type="scientific">Microbacterium bandirmense</name>
    <dbReference type="NCBI Taxonomy" id="3122050"/>
    <lineage>
        <taxon>Bacteria</taxon>
        <taxon>Bacillati</taxon>
        <taxon>Actinomycetota</taxon>
        <taxon>Actinomycetes</taxon>
        <taxon>Micrococcales</taxon>
        <taxon>Microbacteriaceae</taxon>
        <taxon>Microbacterium</taxon>
    </lineage>
</organism>
<dbReference type="InterPro" id="IPR002711">
    <property type="entry name" value="HNH"/>
</dbReference>
<dbReference type="Pfam" id="PF01844">
    <property type="entry name" value="HNH"/>
    <property type="match status" value="1"/>
</dbReference>
<proteinExistence type="inferred from homology"/>
<sequence length="448" mass="48000">MTEHLTPLDDAITRLRAAWSDAHDATELTRQQLIETNDALGAVRRLTEALQSEVAAGIASESRASLGPDSLAKQQGYRNASQLIATTTGMSTAEASRHVKVGEATAPRSDLTGARLPAKYPAVQRALQAGEIGTSAASLIISLLDRVRLKVTPEHLAAAEELLAEKAMNLSTDDVRKLLTRAEAWLDPDGVAPREEEVRAKRSVTMFERDGAFHLNAVLDAESGAAIRAAIAGYVSAQFAARKDAIDPDAVDADHRTVPQLQADALSVLCAHALGCDTDAPALAGATVIVRVDLDDLIDGTGYGSVDGFEQPISIGAVRRMAASGGVIPCVLGTDSEILDWGRRKRFFTPSQRLALAERDGGCAMCGLPPNMTRAHHIRWWRRDTGPTDLENGVLLCETCHHRIHDNGWDIRVDGTGVAARVWFIPPPDVDTARTPRLGGLARYTLAA</sequence>
<evidence type="ECO:0000256" key="1">
    <source>
        <dbReference type="ARBA" id="ARBA00023450"/>
    </source>
</evidence>
<dbReference type="Pfam" id="PF02720">
    <property type="entry name" value="DUF222"/>
    <property type="match status" value="1"/>
</dbReference>
<comment type="caution">
    <text evidence="3">The sequence shown here is derived from an EMBL/GenBank/DDBJ whole genome shotgun (WGS) entry which is preliminary data.</text>
</comment>
<evidence type="ECO:0000313" key="4">
    <source>
        <dbReference type="Proteomes" id="UP001371224"/>
    </source>
</evidence>
<dbReference type="CDD" id="cd00085">
    <property type="entry name" value="HNHc"/>
    <property type="match status" value="1"/>
</dbReference>
<dbReference type="RefSeq" id="WP_337331745.1">
    <property type="nucleotide sequence ID" value="NZ_JBBDGM010000005.1"/>
</dbReference>
<name>A0ABU8LBZ4_9MICO</name>